<evidence type="ECO:0000313" key="3">
    <source>
        <dbReference type="Proteomes" id="UP000659904"/>
    </source>
</evidence>
<name>A0A8J3KQB1_9ACTN</name>
<sequence>MLIAPASATTGGLTGATGAGDAPPQPASSNTTAHAYTLDLIADLPAAGGDLA</sequence>
<accession>A0A8J3KQB1</accession>
<dbReference type="AlphaFoldDB" id="A0A8J3KQB1"/>
<organism evidence="2 3">
    <name type="scientific">Catellatospora citrea</name>
    <dbReference type="NCBI Taxonomy" id="53366"/>
    <lineage>
        <taxon>Bacteria</taxon>
        <taxon>Bacillati</taxon>
        <taxon>Actinomycetota</taxon>
        <taxon>Actinomycetes</taxon>
        <taxon>Micromonosporales</taxon>
        <taxon>Micromonosporaceae</taxon>
        <taxon>Catellatospora</taxon>
    </lineage>
</organism>
<proteinExistence type="predicted"/>
<dbReference type="EMBL" id="BONH01000064">
    <property type="protein sequence ID" value="GIG02924.1"/>
    <property type="molecule type" value="Genomic_DNA"/>
</dbReference>
<evidence type="ECO:0000256" key="1">
    <source>
        <dbReference type="SAM" id="MobiDB-lite"/>
    </source>
</evidence>
<reference evidence="2 3" key="1">
    <citation type="submission" date="2021-01" db="EMBL/GenBank/DDBJ databases">
        <title>Whole genome shotgun sequence of Catellatospora citrea NBRC 14495.</title>
        <authorList>
            <person name="Komaki H."/>
            <person name="Tamura T."/>
        </authorList>
    </citation>
    <scope>NUCLEOTIDE SEQUENCE [LARGE SCALE GENOMIC DNA]</scope>
    <source>
        <strain evidence="2 3">NBRC 14495</strain>
    </source>
</reference>
<gene>
    <name evidence="2" type="ORF">Cci01nite_80170</name>
</gene>
<evidence type="ECO:0000313" key="2">
    <source>
        <dbReference type="EMBL" id="GIG02924.1"/>
    </source>
</evidence>
<feature type="compositionally biased region" description="Low complexity" evidence="1">
    <location>
        <begin position="1"/>
        <end position="11"/>
    </location>
</feature>
<dbReference type="Proteomes" id="UP000659904">
    <property type="component" value="Unassembled WGS sequence"/>
</dbReference>
<feature type="region of interest" description="Disordered" evidence="1">
    <location>
        <begin position="1"/>
        <end position="31"/>
    </location>
</feature>
<protein>
    <submittedName>
        <fullName evidence="2">Uncharacterized protein</fullName>
    </submittedName>
</protein>
<comment type="caution">
    <text evidence="2">The sequence shown here is derived from an EMBL/GenBank/DDBJ whole genome shotgun (WGS) entry which is preliminary data.</text>
</comment>
<keyword evidence="3" id="KW-1185">Reference proteome</keyword>